<dbReference type="PRINTS" id="PR01399">
    <property type="entry name" value="ENTSNTHTASED"/>
</dbReference>
<feature type="binding site" evidence="12">
    <location>
        <position position="178"/>
    </location>
    <ligand>
        <name>CoA</name>
        <dbReference type="ChEBI" id="CHEBI:57287"/>
    </ligand>
</feature>
<dbReference type="Pfam" id="PF17837">
    <property type="entry name" value="4PPT_N"/>
    <property type="match status" value="1"/>
</dbReference>
<feature type="binding site" evidence="13">
    <location>
        <position position="129"/>
    </location>
    <ligand>
        <name>Mg(2+)</name>
        <dbReference type="ChEBI" id="CHEBI:18420"/>
    </ligand>
</feature>
<dbReference type="Pfam" id="PF01648">
    <property type="entry name" value="ACPS"/>
    <property type="match status" value="1"/>
</dbReference>
<comment type="similarity">
    <text evidence="3">Belongs to the P-Pant transferase superfamily. EntD family.</text>
</comment>
<dbReference type="PANTHER" id="PTHR38096:SF1">
    <property type="entry name" value="ENTEROBACTIN SYNTHASE COMPONENT D"/>
    <property type="match status" value="1"/>
</dbReference>
<evidence type="ECO:0000256" key="4">
    <source>
        <dbReference type="ARBA" id="ARBA00011503"/>
    </source>
</evidence>
<evidence type="ECO:0000256" key="2">
    <source>
        <dbReference type="ARBA" id="ARBA00004993"/>
    </source>
</evidence>
<evidence type="ECO:0000256" key="1">
    <source>
        <dbReference type="ARBA" id="ARBA00003937"/>
    </source>
</evidence>
<dbReference type="GO" id="GO:0000287">
    <property type="term" value="F:magnesium ion binding"/>
    <property type="evidence" value="ECO:0007669"/>
    <property type="project" value="InterPro"/>
</dbReference>
<evidence type="ECO:0000256" key="10">
    <source>
        <dbReference type="ARBA" id="ARBA00049176"/>
    </source>
</evidence>
<keyword evidence="13" id="KW-0460">Magnesium</keyword>
<dbReference type="AlphaFoldDB" id="A0A1H2EHS0"/>
<evidence type="ECO:0000313" key="17">
    <source>
        <dbReference type="Proteomes" id="UP000243232"/>
    </source>
</evidence>
<keyword evidence="13" id="KW-0479">Metal-binding</keyword>
<evidence type="ECO:0000256" key="6">
    <source>
        <dbReference type="ARBA" id="ARBA00022679"/>
    </source>
</evidence>
<feature type="binding site" evidence="13">
    <location>
        <position position="128"/>
    </location>
    <ligand>
        <name>Mg(2+)</name>
        <dbReference type="ChEBI" id="CHEBI:18420"/>
    </ligand>
</feature>
<comment type="catalytic activity">
    <reaction evidence="11">
        <text>apo-[peptidyl-carrier protein] + CoA = holo-[peptidyl-carrier protein] + adenosine 3',5'-bisphosphate + H(+)</text>
        <dbReference type="Rhea" id="RHEA:46228"/>
        <dbReference type="Rhea" id="RHEA-COMP:11479"/>
        <dbReference type="Rhea" id="RHEA-COMP:11480"/>
        <dbReference type="ChEBI" id="CHEBI:15378"/>
        <dbReference type="ChEBI" id="CHEBI:29999"/>
        <dbReference type="ChEBI" id="CHEBI:57287"/>
        <dbReference type="ChEBI" id="CHEBI:58343"/>
        <dbReference type="ChEBI" id="CHEBI:64479"/>
    </reaction>
</comment>
<dbReference type="Gene3D" id="3.90.470.20">
    <property type="entry name" value="4'-phosphopantetheinyl transferase domain"/>
    <property type="match status" value="1"/>
</dbReference>
<feature type="domain" description="4'-phosphopantetheinyl transferase N-terminal" evidence="15">
    <location>
        <begin position="53"/>
        <end position="117"/>
    </location>
</feature>
<evidence type="ECO:0000256" key="8">
    <source>
        <dbReference type="ARBA" id="ARBA00029894"/>
    </source>
</evidence>
<evidence type="ECO:0000256" key="5">
    <source>
        <dbReference type="ARBA" id="ARBA00019087"/>
    </source>
</evidence>
<protein>
    <recommendedName>
        <fullName evidence="5">Enterobactin synthase component D</fullName>
    </recommendedName>
    <alternativeName>
        <fullName evidence="8">4'-phosphopantetheinyl transferase EntD</fullName>
    </alternativeName>
    <alternativeName>
        <fullName evidence="9">Enterochelin synthase D</fullName>
    </alternativeName>
</protein>
<keyword evidence="6" id="KW-0808">Transferase</keyword>
<dbReference type="SUPFAM" id="SSF56214">
    <property type="entry name" value="4'-phosphopantetheinyl transferase"/>
    <property type="match status" value="1"/>
</dbReference>
<feature type="binding site" evidence="12">
    <location>
        <position position="70"/>
    </location>
    <ligand>
        <name>CoA</name>
        <dbReference type="ChEBI" id="CHEBI:57287"/>
    </ligand>
</feature>
<dbReference type="RefSeq" id="WP_090193194.1">
    <property type="nucleotide sequence ID" value="NZ_LT629785.1"/>
</dbReference>
<gene>
    <name evidence="16" type="ORF">SAMN05216296_0795</name>
</gene>
<sequence length="247" mass="26368">MAQTTPLSACCSPPLRIWPFVHAQPAVALYSCSFDAQGLSPQAFVQAGISAPAHIQRAVAKRQTEFLAGRLCARSALQAQAPDLTAPGQDAEGAPQWPAGLCGSITHSNGLAAAAVASRQDFLGLGLDAEVLMSNTRAQRLAAQILCPDELQRMACLPASEHAWLVSLTFCSKESLFKALYPLVGQRFYFQDAELLECHADGRLQLRLLRDLAPQWPKDSLLSGQHAALGSHLLSLVSIATATSRQG</sequence>
<dbReference type="InterPro" id="IPR008278">
    <property type="entry name" value="4-PPantetheinyl_Trfase_dom"/>
</dbReference>
<feature type="binding site" evidence="13">
    <location>
        <position position="130"/>
    </location>
    <ligand>
        <name>Mg(2+)</name>
        <dbReference type="ChEBI" id="CHEBI:18420"/>
    </ligand>
</feature>
<keyword evidence="7" id="KW-0259">Enterobactin biosynthesis</keyword>
<reference evidence="17" key="1">
    <citation type="submission" date="2016-10" db="EMBL/GenBank/DDBJ databases">
        <authorList>
            <person name="Varghese N."/>
            <person name="Submissions S."/>
        </authorList>
    </citation>
    <scope>NUCLEOTIDE SEQUENCE [LARGE SCALE GENOMIC DNA]</scope>
    <source>
        <strain evidence="17">DSM 17875</strain>
    </source>
</reference>
<comment type="pathway">
    <text evidence="2">Siderophore biosynthesis; enterobactin biosynthesis.</text>
</comment>
<dbReference type="GO" id="GO:0009239">
    <property type="term" value="P:enterobactin biosynthetic process"/>
    <property type="evidence" value="ECO:0007669"/>
    <property type="project" value="UniProtKB-UniPathway"/>
</dbReference>
<dbReference type="Proteomes" id="UP000243232">
    <property type="component" value="Chromosome I"/>
</dbReference>
<feature type="binding site" evidence="12">
    <location>
        <position position="128"/>
    </location>
    <ligand>
        <name>CoA</name>
        <dbReference type="ChEBI" id="CHEBI:57287"/>
    </ligand>
</feature>
<dbReference type="GO" id="GO:0008897">
    <property type="term" value="F:holo-[acyl-carrier-protein] synthase activity"/>
    <property type="evidence" value="ECO:0007669"/>
    <property type="project" value="InterPro"/>
</dbReference>
<evidence type="ECO:0000313" key="16">
    <source>
        <dbReference type="EMBL" id="SDT94624.1"/>
    </source>
</evidence>
<dbReference type="InterPro" id="IPR037143">
    <property type="entry name" value="4-PPantetheinyl_Trfase_dom_sf"/>
</dbReference>
<feature type="binding site" evidence="12">
    <location>
        <position position="62"/>
    </location>
    <ligand>
        <name>CoA</name>
        <dbReference type="ChEBI" id="CHEBI:57287"/>
    </ligand>
</feature>
<organism evidence="16 17">
    <name type="scientific">Pseudomonas pohangensis</name>
    <dbReference type="NCBI Taxonomy" id="364197"/>
    <lineage>
        <taxon>Bacteria</taxon>
        <taxon>Pseudomonadati</taxon>
        <taxon>Pseudomonadota</taxon>
        <taxon>Gammaproteobacteria</taxon>
        <taxon>Pseudomonadales</taxon>
        <taxon>Pseudomonadaceae</taxon>
        <taxon>Pseudomonas</taxon>
    </lineage>
</organism>
<keyword evidence="17" id="KW-1185">Reference proteome</keyword>
<dbReference type="STRING" id="364197.SAMN05216296_0795"/>
<accession>A0A1H2EHS0</accession>
<comment type="subunit">
    <text evidence="4">EntB, EntD, EntE, and EntF form a multienzyme complex called enterobactin synthase.</text>
</comment>
<dbReference type="InterPro" id="IPR003542">
    <property type="entry name" value="Enbac_synth_compD-like"/>
</dbReference>
<dbReference type="PANTHER" id="PTHR38096">
    <property type="entry name" value="ENTEROBACTIN SYNTHASE COMPONENT D"/>
    <property type="match status" value="1"/>
</dbReference>
<evidence type="ECO:0000259" key="14">
    <source>
        <dbReference type="Pfam" id="PF01648"/>
    </source>
</evidence>
<feature type="domain" description="4'-phosphopantetheinyl transferase" evidence="14">
    <location>
        <begin position="124"/>
        <end position="216"/>
    </location>
</feature>
<evidence type="ECO:0000256" key="9">
    <source>
        <dbReference type="ARBA" id="ARBA00031996"/>
    </source>
</evidence>
<comment type="catalytic activity">
    <reaction evidence="10">
        <text>apo-[aryl-carrier protein] + CoA = holo-[aryl-carrier protein] + adenosine 3',5'-bisphosphate + H(+)</text>
        <dbReference type="Rhea" id="RHEA:48404"/>
        <dbReference type="Rhea" id="RHEA-COMP:15903"/>
        <dbReference type="Rhea" id="RHEA-COMP:17557"/>
        <dbReference type="ChEBI" id="CHEBI:15378"/>
        <dbReference type="ChEBI" id="CHEBI:29999"/>
        <dbReference type="ChEBI" id="CHEBI:57287"/>
        <dbReference type="ChEBI" id="CHEBI:58343"/>
        <dbReference type="ChEBI" id="CHEBI:64479"/>
    </reaction>
</comment>
<evidence type="ECO:0000256" key="7">
    <source>
        <dbReference type="ARBA" id="ARBA00023191"/>
    </source>
</evidence>
<dbReference type="UniPathway" id="UPA00017"/>
<comment type="function">
    <text evidence="1">Involved in the biosynthesis of the siderophore enterobactin (enterochelin), which is a macrocyclic trimeric lactone of N-(2,3-dihydroxybenzoyl)-serine. The serine trilactone serves as a scaffolding for the three catechol functionalities that provide hexadentate coordination for the tightly ligated iron(2+) atoms. Plays an essential role in the assembly of the enterobactin by catalyzing the transfer of the 4'-phosphopantetheine (Ppant) moiety from coenzyme A to the apo-domains of both EntB (ArCP domain) and EntF (PCP domain) to yield their holo-forms which make them competent for the activation of 2,3-dihydroxybenzoate (DHB) and L-serine, respectively.</text>
</comment>
<feature type="binding site" evidence="12">
    <location>
        <begin position="106"/>
        <end position="107"/>
    </location>
    <ligand>
        <name>CoA</name>
        <dbReference type="ChEBI" id="CHEBI:57287"/>
    </ligand>
</feature>
<dbReference type="InterPro" id="IPR041354">
    <property type="entry name" value="4PPT_N"/>
</dbReference>
<feature type="binding site" evidence="12">
    <location>
        <position position="174"/>
    </location>
    <ligand>
        <name>CoA</name>
        <dbReference type="ChEBI" id="CHEBI:57287"/>
    </ligand>
</feature>
<evidence type="ECO:0000256" key="12">
    <source>
        <dbReference type="PIRSR" id="PIRSR603542-1"/>
    </source>
</evidence>
<comment type="cofactor">
    <cofactor evidence="13">
        <name>Mg(2+)</name>
        <dbReference type="ChEBI" id="CHEBI:18420"/>
    </cofactor>
</comment>
<name>A0A1H2EHS0_9PSED</name>
<dbReference type="GO" id="GO:0005886">
    <property type="term" value="C:plasma membrane"/>
    <property type="evidence" value="ECO:0007669"/>
    <property type="project" value="TreeGrafter"/>
</dbReference>
<dbReference type="GO" id="GO:0009366">
    <property type="term" value="C:enterobactin synthetase complex"/>
    <property type="evidence" value="ECO:0007669"/>
    <property type="project" value="InterPro"/>
</dbReference>
<evidence type="ECO:0000256" key="13">
    <source>
        <dbReference type="PIRSR" id="PIRSR603542-2"/>
    </source>
</evidence>
<proteinExistence type="inferred from homology"/>
<dbReference type="OrthoDB" id="8210607at2"/>
<evidence type="ECO:0000259" key="15">
    <source>
        <dbReference type="Pfam" id="PF17837"/>
    </source>
</evidence>
<evidence type="ECO:0000256" key="3">
    <source>
        <dbReference type="ARBA" id="ARBA00008342"/>
    </source>
</evidence>
<dbReference type="EMBL" id="LT629785">
    <property type="protein sequence ID" value="SDT94624.1"/>
    <property type="molecule type" value="Genomic_DNA"/>
</dbReference>
<evidence type="ECO:0000256" key="11">
    <source>
        <dbReference type="ARBA" id="ARBA00049191"/>
    </source>
</evidence>